<dbReference type="EMBL" id="CACVKT020000522">
    <property type="protein sequence ID" value="CAC5359883.1"/>
    <property type="molecule type" value="Genomic_DNA"/>
</dbReference>
<dbReference type="PANTHER" id="PTHR11388">
    <property type="entry name" value="ORGANIC ANION TRANSPORTER"/>
    <property type="match status" value="1"/>
</dbReference>
<evidence type="ECO:0000313" key="4">
    <source>
        <dbReference type="Proteomes" id="UP000507470"/>
    </source>
</evidence>
<accession>A0A6J8A2I5</accession>
<feature type="compositionally biased region" description="Low complexity" evidence="1">
    <location>
        <begin position="18"/>
        <end position="35"/>
    </location>
</feature>
<dbReference type="PANTHER" id="PTHR11388:SF142">
    <property type="entry name" value="SOLUTE CARRIER ORGANIC ANION TRANSPORTER FAMILY MEMBER 5A1"/>
    <property type="match status" value="1"/>
</dbReference>
<keyword evidence="2" id="KW-0812">Transmembrane</keyword>
<feature type="region of interest" description="Disordered" evidence="1">
    <location>
        <begin position="14"/>
        <end position="51"/>
    </location>
</feature>
<dbReference type="AlphaFoldDB" id="A0A6J8A2I5"/>
<keyword evidence="2" id="KW-1133">Transmembrane helix</keyword>
<feature type="transmembrane region" description="Helical" evidence="2">
    <location>
        <begin position="153"/>
        <end position="173"/>
    </location>
</feature>
<organism evidence="3 4">
    <name type="scientific">Mytilus coruscus</name>
    <name type="common">Sea mussel</name>
    <dbReference type="NCBI Taxonomy" id="42192"/>
    <lineage>
        <taxon>Eukaryota</taxon>
        <taxon>Metazoa</taxon>
        <taxon>Spiralia</taxon>
        <taxon>Lophotrochozoa</taxon>
        <taxon>Mollusca</taxon>
        <taxon>Bivalvia</taxon>
        <taxon>Autobranchia</taxon>
        <taxon>Pteriomorphia</taxon>
        <taxon>Mytilida</taxon>
        <taxon>Mytiloidea</taxon>
        <taxon>Mytilidae</taxon>
        <taxon>Mytilinae</taxon>
        <taxon>Mytilus</taxon>
    </lineage>
</organism>
<keyword evidence="2" id="KW-0472">Membrane</keyword>
<proteinExistence type="predicted"/>
<dbReference type="GO" id="GO:0043252">
    <property type="term" value="P:sodium-independent organic anion transport"/>
    <property type="evidence" value="ECO:0007669"/>
    <property type="project" value="TreeGrafter"/>
</dbReference>
<dbReference type="OrthoDB" id="6099649at2759"/>
<keyword evidence="4" id="KW-1185">Reference proteome</keyword>
<sequence length="237" mass="27121">MAYIRAPLQPQTYLQHVSESQSSNTTVDSSTSSYSEQVPVRQSTRNKKPPAKFNDFVNLDSELGTESISSDDNRYHKIKRVLARKIDNNQLKYLVQIVGEPAQNSIWVEESRWLPGPLISGGLIDSTCLVWKESCGVRGSCAIYDNDVFRLKLHGYSLIGRLMVIVIFCYCCFYTRKMITWKTIPQPVQEEVTVHFIPQPVEEEVAVHLNGKEMNGNPELEFKPMIINTDHKHDHKH</sequence>
<name>A0A6J8A2I5_MYTCO</name>
<dbReference type="Pfam" id="PF03137">
    <property type="entry name" value="OATP"/>
    <property type="match status" value="1"/>
</dbReference>
<gene>
    <name evidence="3" type="ORF">MCOR_2578</name>
</gene>
<evidence type="ECO:0000256" key="1">
    <source>
        <dbReference type="SAM" id="MobiDB-lite"/>
    </source>
</evidence>
<dbReference type="GO" id="GO:0015347">
    <property type="term" value="F:sodium-independent organic anion transmembrane transporter activity"/>
    <property type="evidence" value="ECO:0007669"/>
    <property type="project" value="TreeGrafter"/>
</dbReference>
<dbReference type="GO" id="GO:0016323">
    <property type="term" value="C:basolateral plasma membrane"/>
    <property type="evidence" value="ECO:0007669"/>
    <property type="project" value="TreeGrafter"/>
</dbReference>
<reference evidence="3 4" key="1">
    <citation type="submission" date="2020-06" db="EMBL/GenBank/DDBJ databases">
        <authorList>
            <person name="Li R."/>
            <person name="Bekaert M."/>
        </authorList>
    </citation>
    <scope>NUCLEOTIDE SEQUENCE [LARGE SCALE GENOMIC DNA]</scope>
    <source>
        <strain evidence="4">wild</strain>
    </source>
</reference>
<dbReference type="Proteomes" id="UP000507470">
    <property type="component" value="Unassembled WGS sequence"/>
</dbReference>
<dbReference type="InterPro" id="IPR004156">
    <property type="entry name" value="OATP"/>
</dbReference>
<evidence type="ECO:0000256" key="2">
    <source>
        <dbReference type="SAM" id="Phobius"/>
    </source>
</evidence>
<evidence type="ECO:0000313" key="3">
    <source>
        <dbReference type="EMBL" id="CAC5359883.1"/>
    </source>
</evidence>
<protein>
    <submittedName>
        <fullName evidence="3">Uncharacterized protein</fullName>
    </submittedName>
</protein>